<dbReference type="GO" id="GO:0005737">
    <property type="term" value="C:cytoplasm"/>
    <property type="evidence" value="ECO:0007669"/>
    <property type="project" value="TreeGrafter"/>
</dbReference>
<evidence type="ECO:0000256" key="3">
    <source>
        <dbReference type="ARBA" id="ARBA00022827"/>
    </source>
</evidence>
<dbReference type="Gene3D" id="3.50.50.100">
    <property type="match status" value="1"/>
</dbReference>
<accession>A0AA40CP90</accession>
<dbReference type="PANTHER" id="PTHR43735:SF3">
    <property type="entry name" value="FERROPTOSIS SUPPRESSOR PROTEIN 1"/>
    <property type="match status" value="1"/>
</dbReference>
<dbReference type="EMBL" id="JAULSV010000005">
    <property type="protein sequence ID" value="KAK0644299.1"/>
    <property type="molecule type" value="Genomic_DNA"/>
</dbReference>
<proteinExistence type="inferred from homology"/>
<keyword evidence="4" id="KW-0560">Oxidoreductase</keyword>
<dbReference type="Pfam" id="PF07992">
    <property type="entry name" value="Pyr_redox_2"/>
    <property type="match status" value="1"/>
</dbReference>
<name>A0AA40CP90_9PEZI</name>
<evidence type="ECO:0000256" key="1">
    <source>
        <dbReference type="ARBA" id="ARBA00006442"/>
    </source>
</evidence>
<dbReference type="GO" id="GO:0050660">
    <property type="term" value="F:flavin adenine dinucleotide binding"/>
    <property type="evidence" value="ECO:0007669"/>
    <property type="project" value="TreeGrafter"/>
</dbReference>
<feature type="domain" description="FAD/NAD(P)-binding" evidence="5">
    <location>
        <begin position="10"/>
        <end position="329"/>
    </location>
</feature>
<dbReference type="SUPFAM" id="SSF51905">
    <property type="entry name" value="FAD/NAD(P)-binding domain"/>
    <property type="match status" value="1"/>
</dbReference>
<organism evidence="6 7">
    <name type="scientific">Cercophora newfieldiana</name>
    <dbReference type="NCBI Taxonomy" id="92897"/>
    <lineage>
        <taxon>Eukaryota</taxon>
        <taxon>Fungi</taxon>
        <taxon>Dikarya</taxon>
        <taxon>Ascomycota</taxon>
        <taxon>Pezizomycotina</taxon>
        <taxon>Sordariomycetes</taxon>
        <taxon>Sordariomycetidae</taxon>
        <taxon>Sordariales</taxon>
        <taxon>Lasiosphaeriaceae</taxon>
        <taxon>Cercophora</taxon>
    </lineage>
</organism>
<dbReference type="InterPro" id="IPR023753">
    <property type="entry name" value="FAD/NAD-binding_dom"/>
</dbReference>
<evidence type="ECO:0000259" key="5">
    <source>
        <dbReference type="Pfam" id="PF07992"/>
    </source>
</evidence>
<comment type="caution">
    <text evidence="6">The sequence shown here is derived from an EMBL/GenBank/DDBJ whole genome shotgun (WGS) entry which is preliminary data.</text>
</comment>
<dbReference type="PRINTS" id="PR00368">
    <property type="entry name" value="FADPNR"/>
</dbReference>
<dbReference type="PANTHER" id="PTHR43735">
    <property type="entry name" value="APOPTOSIS-INDUCING FACTOR 1"/>
    <property type="match status" value="1"/>
</dbReference>
<dbReference type="AlphaFoldDB" id="A0AA40CP90"/>
<protein>
    <submittedName>
        <fullName evidence="6">AMID-like mitochondrial oxidoreductase</fullName>
    </submittedName>
</protein>
<evidence type="ECO:0000313" key="7">
    <source>
        <dbReference type="Proteomes" id="UP001174936"/>
    </source>
</evidence>
<sequence length="423" mass="45276">MAKTTTTRKSIVILGGSWGGVSLSHYLLHHVVPYLHKAEPSSYEVVLISSSSQAFCRPAAPRAFISDDLFKQEKLFVDIEPQFKQYPSGSFRFLHATATNVDTQARVVTISSHGTNKISTVSFHALVIATGASTPSPLLGFTPGQDVPHLRSNWAAVRAALPTARRVVIAGGGPTGVEVAGELGEHLNGPMARAWFLLPSAQTKPRVEITLVAATERILPGLRKTLAERAEVYLAALGVKIISGVKVTGVTLSGAGEGKVYGGTVVTLSNGETIKADVYIPCVGTTPNTEFVADKALLAPDGKVETNPKTLRVDKAGEGAKIYALGDASNFAVNPGVHNTLSAVPILAANMKRDLAGMKDGEDRVFEEDLRETQLVPIGKSKGVGAMKGWWLPSFLVWLIKGRDYWLWTTGDIWSGKAWAKEQ</sequence>
<dbReference type="InterPro" id="IPR036188">
    <property type="entry name" value="FAD/NAD-bd_sf"/>
</dbReference>
<comment type="similarity">
    <text evidence="1">Belongs to the FAD-dependent oxidoreductase family.</text>
</comment>
<evidence type="ECO:0000313" key="6">
    <source>
        <dbReference type="EMBL" id="KAK0644299.1"/>
    </source>
</evidence>
<keyword evidence="2" id="KW-0285">Flavoprotein</keyword>
<evidence type="ECO:0000256" key="2">
    <source>
        <dbReference type="ARBA" id="ARBA00022630"/>
    </source>
</evidence>
<gene>
    <name evidence="6" type="ORF">B0T16DRAFT_195286</name>
</gene>
<keyword evidence="3" id="KW-0274">FAD</keyword>
<reference evidence="6" key="1">
    <citation type="submission" date="2023-06" db="EMBL/GenBank/DDBJ databases">
        <title>Genome-scale phylogeny and comparative genomics of the fungal order Sordariales.</title>
        <authorList>
            <consortium name="Lawrence Berkeley National Laboratory"/>
            <person name="Hensen N."/>
            <person name="Bonometti L."/>
            <person name="Westerberg I."/>
            <person name="Brannstrom I.O."/>
            <person name="Guillou S."/>
            <person name="Cros-Aarteil S."/>
            <person name="Calhoun S."/>
            <person name="Haridas S."/>
            <person name="Kuo A."/>
            <person name="Mondo S."/>
            <person name="Pangilinan J."/>
            <person name="Riley R."/>
            <person name="Labutti K."/>
            <person name="Andreopoulos B."/>
            <person name="Lipzen A."/>
            <person name="Chen C."/>
            <person name="Yanf M."/>
            <person name="Daum C."/>
            <person name="Ng V."/>
            <person name="Clum A."/>
            <person name="Steindorff A."/>
            <person name="Ohm R."/>
            <person name="Martin F."/>
            <person name="Silar P."/>
            <person name="Natvig D."/>
            <person name="Lalanne C."/>
            <person name="Gautier V."/>
            <person name="Ament-Velasquez S.L."/>
            <person name="Kruys A."/>
            <person name="Hutchinson M.I."/>
            <person name="Powell A.J."/>
            <person name="Barry K."/>
            <person name="Miller A.N."/>
            <person name="Grigoriev I.V."/>
            <person name="Debuchy R."/>
            <person name="Gladieux P."/>
            <person name="Thoren M.H."/>
            <person name="Johannesson H."/>
        </authorList>
    </citation>
    <scope>NUCLEOTIDE SEQUENCE</scope>
    <source>
        <strain evidence="6">SMH2532-1</strain>
    </source>
</reference>
<dbReference type="PRINTS" id="PR00411">
    <property type="entry name" value="PNDRDTASEI"/>
</dbReference>
<dbReference type="Proteomes" id="UP001174936">
    <property type="component" value="Unassembled WGS sequence"/>
</dbReference>
<dbReference type="GO" id="GO:0004174">
    <property type="term" value="F:electron-transferring-flavoprotein dehydrogenase activity"/>
    <property type="evidence" value="ECO:0007669"/>
    <property type="project" value="TreeGrafter"/>
</dbReference>
<evidence type="ECO:0000256" key="4">
    <source>
        <dbReference type="ARBA" id="ARBA00023002"/>
    </source>
</evidence>
<keyword evidence="7" id="KW-1185">Reference proteome</keyword>